<proteinExistence type="predicted"/>
<name>A0A6A7C533_9PEZI</name>
<gene>
    <name evidence="1" type="ORF">K470DRAFT_22286</name>
</gene>
<dbReference type="AlphaFoldDB" id="A0A6A7C533"/>
<organism evidence="1 2">
    <name type="scientific">Piedraia hortae CBS 480.64</name>
    <dbReference type="NCBI Taxonomy" id="1314780"/>
    <lineage>
        <taxon>Eukaryota</taxon>
        <taxon>Fungi</taxon>
        <taxon>Dikarya</taxon>
        <taxon>Ascomycota</taxon>
        <taxon>Pezizomycotina</taxon>
        <taxon>Dothideomycetes</taxon>
        <taxon>Dothideomycetidae</taxon>
        <taxon>Capnodiales</taxon>
        <taxon>Piedraiaceae</taxon>
        <taxon>Piedraia</taxon>
    </lineage>
</organism>
<accession>A0A6A7C533</accession>
<dbReference type="Proteomes" id="UP000799421">
    <property type="component" value="Unassembled WGS sequence"/>
</dbReference>
<protein>
    <submittedName>
        <fullName evidence="1">Uncharacterized protein</fullName>
    </submittedName>
</protein>
<sequence>MGLRMRGPMPFIEEGKKEGVQGTGSATFRPSTSFFFLEGFRPVLVPLVVSRDKLTLEKWHPVFLVVLCLFCGAPYFPSCSLWKCSWMVLSWGSSVHGRLVNVDTGMIAAAGAKCTSSQASWLARQSVVTLLAKLSLCTSLSLI</sequence>
<dbReference type="EMBL" id="MU005968">
    <property type="protein sequence ID" value="KAF2862065.1"/>
    <property type="molecule type" value="Genomic_DNA"/>
</dbReference>
<keyword evidence="2" id="KW-1185">Reference proteome</keyword>
<evidence type="ECO:0000313" key="1">
    <source>
        <dbReference type="EMBL" id="KAF2862065.1"/>
    </source>
</evidence>
<evidence type="ECO:0000313" key="2">
    <source>
        <dbReference type="Proteomes" id="UP000799421"/>
    </source>
</evidence>
<reference evidence="1" key="1">
    <citation type="journal article" date="2020" name="Stud. Mycol.">
        <title>101 Dothideomycetes genomes: a test case for predicting lifestyles and emergence of pathogens.</title>
        <authorList>
            <person name="Haridas S."/>
            <person name="Albert R."/>
            <person name="Binder M."/>
            <person name="Bloem J."/>
            <person name="Labutti K."/>
            <person name="Salamov A."/>
            <person name="Andreopoulos B."/>
            <person name="Baker S."/>
            <person name="Barry K."/>
            <person name="Bills G."/>
            <person name="Bluhm B."/>
            <person name="Cannon C."/>
            <person name="Castanera R."/>
            <person name="Culley D."/>
            <person name="Daum C."/>
            <person name="Ezra D."/>
            <person name="Gonzalez J."/>
            <person name="Henrissat B."/>
            <person name="Kuo A."/>
            <person name="Liang C."/>
            <person name="Lipzen A."/>
            <person name="Lutzoni F."/>
            <person name="Magnuson J."/>
            <person name="Mondo S."/>
            <person name="Nolan M."/>
            <person name="Ohm R."/>
            <person name="Pangilinan J."/>
            <person name="Park H.-J."/>
            <person name="Ramirez L."/>
            <person name="Alfaro M."/>
            <person name="Sun H."/>
            <person name="Tritt A."/>
            <person name="Yoshinaga Y."/>
            <person name="Zwiers L.-H."/>
            <person name="Turgeon B."/>
            <person name="Goodwin S."/>
            <person name="Spatafora J."/>
            <person name="Crous P."/>
            <person name="Grigoriev I."/>
        </authorList>
    </citation>
    <scope>NUCLEOTIDE SEQUENCE</scope>
    <source>
        <strain evidence="1">CBS 480.64</strain>
    </source>
</reference>